<dbReference type="OrthoDB" id="3362250at2759"/>
<keyword evidence="2" id="KW-1185">Reference proteome</keyword>
<proteinExistence type="predicted"/>
<dbReference type="AlphaFoldDB" id="A0A165B6S0"/>
<gene>
    <name evidence="1" type="ORF">LAESUDRAFT_555677</name>
</gene>
<name>A0A165B6S0_9APHY</name>
<protein>
    <submittedName>
        <fullName evidence="1">Uncharacterized protein</fullName>
    </submittedName>
</protein>
<accession>A0A165B6S0</accession>
<dbReference type="EMBL" id="KV427687">
    <property type="protein sequence ID" value="KZT00371.1"/>
    <property type="molecule type" value="Genomic_DNA"/>
</dbReference>
<dbReference type="Proteomes" id="UP000076871">
    <property type="component" value="Unassembled WGS sequence"/>
</dbReference>
<dbReference type="GeneID" id="63819958"/>
<dbReference type="STRING" id="1314785.A0A165B6S0"/>
<organism evidence="1 2">
    <name type="scientific">Laetiporus sulphureus 93-53</name>
    <dbReference type="NCBI Taxonomy" id="1314785"/>
    <lineage>
        <taxon>Eukaryota</taxon>
        <taxon>Fungi</taxon>
        <taxon>Dikarya</taxon>
        <taxon>Basidiomycota</taxon>
        <taxon>Agaricomycotina</taxon>
        <taxon>Agaricomycetes</taxon>
        <taxon>Polyporales</taxon>
        <taxon>Laetiporus</taxon>
    </lineage>
</organism>
<dbReference type="InParanoid" id="A0A165B6S0"/>
<evidence type="ECO:0000313" key="2">
    <source>
        <dbReference type="Proteomes" id="UP000076871"/>
    </source>
</evidence>
<dbReference type="RefSeq" id="XP_040758111.1">
    <property type="nucleotide sequence ID" value="XM_040902927.1"/>
</dbReference>
<reference evidence="1 2" key="1">
    <citation type="journal article" date="2016" name="Mol. Biol. Evol.">
        <title>Comparative Genomics of Early-Diverging Mushroom-Forming Fungi Provides Insights into the Origins of Lignocellulose Decay Capabilities.</title>
        <authorList>
            <person name="Nagy L.G."/>
            <person name="Riley R."/>
            <person name="Tritt A."/>
            <person name="Adam C."/>
            <person name="Daum C."/>
            <person name="Floudas D."/>
            <person name="Sun H."/>
            <person name="Yadav J.S."/>
            <person name="Pangilinan J."/>
            <person name="Larsson K.H."/>
            <person name="Matsuura K."/>
            <person name="Barry K."/>
            <person name="Labutti K."/>
            <person name="Kuo R."/>
            <person name="Ohm R.A."/>
            <person name="Bhattacharya S.S."/>
            <person name="Shirouzu T."/>
            <person name="Yoshinaga Y."/>
            <person name="Martin F.M."/>
            <person name="Grigoriev I.V."/>
            <person name="Hibbett D.S."/>
        </authorList>
    </citation>
    <scope>NUCLEOTIDE SEQUENCE [LARGE SCALE GENOMIC DNA]</scope>
    <source>
        <strain evidence="1 2">93-53</strain>
    </source>
</reference>
<sequence length="330" mass="36423">MDPRRMARFHVQSSDVLADMRVNVSEEGSDRVLWFKERFLADDEIIEHLVNNATSTIQWSIHRPKRGWYIRMRTPSFPPGMFISLQPLPQGSPYYADAALMFACRTNPPSYSLSTSQMQPCALTRSSLESDITVTSARDAIHSYPPMSPPQTPTVVIRPPSPESVQEYVEEAAPTASSSTPGISSRPPPTPLTPITHFLLTPHSAAHIPKPTEKVSIFTRVVSALKNNVPSHSYSFTLSPVPGPSAPAIPPLPNYGHHSHHEHGPPTPIPLLTFHDRTPVFTVRNNTGVIELDTDQVRSLGVEASFYVAVALTYLEFLSERDSFLAALGD</sequence>
<evidence type="ECO:0000313" key="1">
    <source>
        <dbReference type="EMBL" id="KZT00371.1"/>
    </source>
</evidence>